<dbReference type="InterPro" id="IPR004117">
    <property type="entry name" value="7tm6_olfct_rcpt"/>
</dbReference>
<gene>
    <name evidence="10" type="primary">or3</name>
</gene>
<sequence>AFIIFAIPLTEILHDLIENFRMEARRRMSEGDELDMVMATEIKELVKKHQALIKYVKDVDDLLENVMTLEFATCSIQMASAVFQLIVRDMDIQQLSNITVITAGITQLLFFYWPANEIRLKSMEISNAVWNSEWFKCNPKIRKDLQFIMMRAQRPIVLHVRPFYIMSTETALMIIRTVYSVVAVSRQAHARNKE</sequence>
<evidence type="ECO:0000256" key="1">
    <source>
        <dbReference type="ARBA" id="ARBA00004651"/>
    </source>
</evidence>
<dbReference type="GO" id="GO:0005886">
    <property type="term" value="C:plasma membrane"/>
    <property type="evidence" value="ECO:0007669"/>
    <property type="project" value="UniProtKB-SubCell"/>
</dbReference>
<dbReference type="GO" id="GO:0005549">
    <property type="term" value="F:odorant binding"/>
    <property type="evidence" value="ECO:0007669"/>
    <property type="project" value="InterPro"/>
</dbReference>
<evidence type="ECO:0000256" key="2">
    <source>
        <dbReference type="ARBA" id="ARBA00022475"/>
    </source>
</evidence>
<evidence type="ECO:0000256" key="4">
    <source>
        <dbReference type="ARBA" id="ARBA00022692"/>
    </source>
</evidence>
<evidence type="ECO:0000256" key="5">
    <source>
        <dbReference type="ARBA" id="ARBA00022725"/>
    </source>
</evidence>
<dbReference type="GO" id="GO:0004984">
    <property type="term" value="F:olfactory receptor activity"/>
    <property type="evidence" value="ECO:0007669"/>
    <property type="project" value="InterPro"/>
</dbReference>
<keyword evidence="3" id="KW-0716">Sensory transduction</keyword>
<feature type="non-terminal residue" evidence="10">
    <location>
        <position position="1"/>
    </location>
</feature>
<keyword evidence="4" id="KW-0812">Transmembrane</keyword>
<evidence type="ECO:0000313" key="10">
    <source>
        <dbReference type="EMBL" id="AIX97138.1"/>
    </source>
</evidence>
<keyword evidence="9" id="KW-0807">Transducer</keyword>
<keyword evidence="6" id="KW-1133">Transmembrane helix</keyword>
<dbReference type="EMBL" id="KJ186826">
    <property type="protein sequence ID" value="AIX97138.1"/>
    <property type="molecule type" value="mRNA"/>
</dbReference>
<keyword evidence="5" id="KW-0552">Olfaction</keyword>
<dbReference type="AlphaFoldDB" id="A0A0X7YS03"/>
<accession>A0A0X7YS03</accession>
<keyword evidence="7" id="KW-0472">Membrane</keyword>
<evidence type="ECO:0000256" key="9">
    <source>
        <dbReference type="ARBA" id="ARBA00023224"/>
    </source>
</evidence>
<evidence type="ECO:0000256" key="7">
    <source>
        <dbReference type="ARBA" id="ARBA00023136"/>
    </source>
</evidence>
<dbReference type="PANTHER" id="PTHR21137">
    <property type="entry name" value="ODORANT RECEPTOR"/>
    <property type="match status" value="1"/>
</dbReference>
<keyword evidence="2" id="KW-1003">Cell membrane</keyword>
<dbReference type="PANTHER" id="PTHR21137:SF35">
    <property type="entry name" value="ODORANT RECEPTOR 19A-RELATED"/>
    <property type="match status" value="1"/>
</dbReference>
<name>A0A0X7YS03_RHYDO</name>
<evidence type="ECO:0000256" key="3">
    <source>
        <dbReference type="ARBA" id="ARBA00022606"/>
    </source>
</evidence>
<dbReference type="GO" id="GO:0007165">
    <property type="term" value="P:signal transduction"/>
    <property type="evidence" value="ECO:0007669"/>
    <property type="project" value="UniProtKB-KW"/>
</dbReference>
<dbReference type="Pfam" id="PF02949">
    <property type="entry name" value="7tm_6"/>
    <property type="match status" value="1"/>
</dbReference>
<keyword evidence="8 10" id="KW-0675">Receptor</keyword>
<comment type="subcellular location">
    <subcellularLocation>
        <location evidence="1">Cell membrane</location>
        <topology evidence="1">Multi-pass membrane protein</topology>
    </subcellularLocation>
</comment>
<evidence type="ECO:0000256" key="6">
    <source>
        <dbReference type="ARBA" id="ARBA00022989"/>
    </source>
</evidence>
<reference evidence="10" key="1">
    <citation type="submission" date="2014-01" db="EMBL/GenBank/DDBJ databases">
        <title>Identification of Chemosensory Gene Families in Rhyzopertha dominica (Coleoptera: Bostrichidae).</title>
        <authorList>
            <person name="Wang M."/>
            <person name="Diakite M.M."/>
        </authorList>
    </citation>
    <scope>NUCLEOTIDE SEQUENCE</scope>
</reference>
<organism evidence="10">
    <name type="scientific">Rhyzopertha dominica</name>
    <name type="common">Lesser grain borer</name>
    <name type="synonym">Synodendron dominica</name>
    <dbReference type="NCBI Taxonomy" id="92692"/>
    <lineage>
        <taxon>Eukaryota</taxon>
        <taxon>Metazoa</taxon>
        <taxon>Ecdysozoa</taxon>
        <taxon>Arthropoda</taxon>
        <taxon>Hexapoda</taxon>
        <taxon>Insecta</taxon>
        <taxon>Pterygota</taxon>
        <taxon>Neoptera</taxon>
        <taxon>Endopterygota</taxon>
        <taxon>Coleoptera</taxon>
        <taxon>Polyphaga</taxon>
        <taxon>Bostrichiformia</taxon>
        <taxon>Bostrichidae</taxon>
        <taxon>Dinoderinae</taxon>
        <taxon>Rhyzopertha</taxon>
    </lineage>
</organism>
<protein>
    <submittedName>
        <fullName evidence="10">Olfactory receptor 3</fullName>
    </submittedName>
</protein>
<evidence type="ECO:0000256" key="8">
    <source>
        <dbReference type="ARBA" id="ARBA00023170"/>
    </source>
</evidence>
<proteinExistence type="evidence at transcript level"/>